<dbReference type="SMART" id="SM00225">
    <property type="entry name" value="BTB"/>
    <property type="match status" value="1"/>
</dbReference>
<dbReference type="PANTHER" id="PTHR47843:SF5">
    <property type="entry name" value="BTB_POZ DOMAIN PROTEIN"/>
    <property type="match status" value="1"/>
</dbReference>
<evidence type="ECO:0000313" key="3">
    <source>
        <dbReference type="EMBL" id="KAK7539127.1"/>
    </source>
</evidence>
<evidence type="ECO:0000259" key="2">
    <source>
        <dbReference type="PROSITE" id="PS50097"/>
    </source>
</evidence>
<dbReference type="PANTHER" id="PTHR47843">
    <property type="entry name" value="BTB DOMAIN-CONTAINING PROTEIN-RELATED"/>
    <property type="match status" value="1"/>
</dbReference>
<reference evidence="3 4" key="1">
    <citation type="submission" date="2024-04" db="EMBL/GenBank/DDBJ databases">
        <title>Phyllosticta paracitricarpa is synonymous to the EU quarantine fungus P. citricarpa based on phylogenomic analyses.</title>
        <authorList>
            <consortium name="Lawrence Berkeley National Laboratory"/>
            <person name="Van Ingen-Buijs V.A."/>
            <person name="Van Westerhoven A.C."/>
            <person name="Haridas S."/>
            <person name="Skiadas P."/>
            <person name="Martin F."/>
            <person name="Groenewald J.Z."/>
            <person name="Crous P.W."/>
            <person name="Seidl M.F."/>
        </authorList>
    </citation>
    <scope>NUCLEOTIDE SEQUENCE [LARGE SCALE GENOMIC DNA]</scope>
    <source>
        <strain evidence="3 4">CBS 122670</strain>
    </source>
</reference>
<dbReference type="Gene3D" id="3.30.710.10">
    <property type="entry name" value="Potassium Channel Kv1.1, Chain A"/>
    <property type="match status" value="1"/>
</dbReference>
<evidence type="ECO:0000256" key="1">
    <source>
        <dbReference type="SAM" id="MobiDB-lite"/>
    </source>
</evidence>
<gene>
    <name evidence="3" type="ORF">IWX46DRAFT_607204</name>
</gene>
<dbReference type="InterPro" id="IPR000210">
    <property type="entry name" value="BTB/POZ_dom"/>
</dbReference>
<feature type="region of interest" description="Disordered" evidence="1">
    <location>
        <begin position="133"/>
        <end position="176"/>
    </location>
</feature>
<dbReference type="EMBL" id="JBBPDW010000028">
    <property type="protein sequence ID" value="KAK7539127.1"/>
    <property type="molecule type" value="Genomic_DNA"/>
</dbReference>
<proteinExistence type="predicted"/>
<keyword evidence="4" id="KW-1185">Reference proteome</keyword>
<dbReference type="SUPFAM" id="SSF54695">
    <property type="entry name" value="POZ domain"/>
    <property type="match status" value="1"/>
</dbReference>
<dbReference type="InterPro" id="IPR011333">
    <property type="entry name" value="SKP1/BTB/POZ_sf"/>
</dbReference>
<dbReference type="Pfam" id="PF00651">
    <property type="entry name" value="BTB"/>
    <property type="match status" value="1"/>
</dbReference>
<feature type="domain" description="BTB" evidence="2">
    <location>
        <begin position="22"/>
        <end position="81"/>
    </location>
</feature>
<comment type="caution">
    <text evidence="3">The sequence shown here is derived from an EMBL/GenBank/DDBJ whole genome shotgun (WGS) entry which is preliminary data.</text>
</comment>
<dbReference type="PROSITE" id="PS50097">
    <property type="entry name" value="BTB"/>
    <property type="match status" value="1"/>
</dbReference>
<sequence>MESANFELLAAFATLYESAKYSDLIVQCGDRSFPVHKVVVCSRSHFFDGACSHPWKESVTGIIDLSEDDHEAVEHMIHYFYYLDYLRTPSLAKLSCPASPASMSRRSSCQKRRPSDLVLAPAHAEDPLLAQAQAQAISSPDNSAPASPLSPSPHYRTDYFSPDTKAPPTPDLDQTFDESLLDSYESDCEEDECDAFLQPPNLVVHAKVYAIAEKYGITGLKDLARSKFAAQAEHYWSLTEFADSIPEVYETTVDSDRGLRDVVIQSFREHPQLARSKDMELVVRDTPGLAWELFRLGWGLPVF</sequence>
<dbReference type="Proteomes" id="UP001365128">
    <property type="component" value="Unassembled WGS sequence"/>
</dbReference>
<accession>A0ABR1LV99</accession>
<dbReference type="CDD" id="cd18186">
    <property type="entry name" value="BTB_POZ_ZBTB_KLHL-like"/>
    <property type="match status" value="1"/>
</dbReference>
<feature type="compositionally biased region" description="Low complexity" evidence="1">
    <location>
        <begin position="133"/>
        <end position="153"/>
    </location>
</feature>
<organism evidence="3 4">
    <name type="scientific">Phyllosticta citricarpa</name>
    <dbReference type="NCBI Taxonomy" id="55181"/>
    <lineage>
        <taxon>Eukaryota</taxon>
        <taxon>Fungi</taxon>
        <taxon>Dikarya</taxon>
        <taxon>Ascomycota</taxon>
        <taxon>Pezizomycotina</taxon>
        <taxon>Dothideomycetes</taxon>
        <taxon>Dothideomycetes incertae sedis</taxon>
        <taxon>Botryosphaeriales</taxon>
        <taxon>Phyllostictaceae</taxon>
        <taxon>Phyllosticta</taxon>
    </lineage>
</organism>
<name>A0ABR1LV99_9PEZI</name>
<protein>
    <recommendedName>
        <fullName evidence="2">BTB domain-containing protein</fullName>
    </recommendedName>
</protein>
<evidence type="ECO:0000313" key="4">
    <source>
        <dbReference type="Proteomes" id="UP001365128"/>
    </source>
</evidence>